<dbReference type="PANTHER" id="PTHR24134">
    <property type="entry name" value="ANKYRIN REPEAT-CONTAINING PROTEIN DDB_G0279043"/>
    <property type="match status" value="1"/>
</dbReference>
<dbReference type="PANTHER" id="PTHR24134:SF9">
    <property type="entry name" value="ANKYRIN REPEAT AND SOCS BOX PROTEIN 8"/>
    <property type="match status" value="1"/>
</dbReference>
<feature type="repeat" description="ANK" evidence="3">
    <location>
        <begin position="214"/>
        <end position="246"/>
    </location>
</feature>
<dbReference type="SUPFAM" id="SSF48403">
    <property type="entry name" value="Ankyrin repeat"/>
    <property type="match status" value="1"/>
</dbReference>
<evidence type="ECO:0000313" key="6">
    <source>
        <dbReference type="Proteomes" id="UP001152087"/>
    </source>
</evidence>
<reference evidence="5" key="1">
    <citation type="submission" date="2022-09" db="EMBL/GenBank/DDBJ databases">
        <title>Fusarium specimens isolated from Avocado Roots.</title>
        <authorList>
            <person name="Stajich J."/>
            <person name="Roper C."/>
            <person name="Heimlech-Rivalta G."/>
        </authorList>
    </citation>
    <scope>NUCLEOTIDE SEQUENCE</scope>
    <source>
        <strain evidence="5">A02</strain>
    </source>
</reference>
<dbReference type="SMART" id="SM00248">
    <property type="entry name" value="ANK"/>
    <property type="match status" value="7"/>
</dbReference>
<keyword evidence="6" id="KW-1185">Reference proteome</keyword>
<accession>A0A9W8R6P2</accession>
<feature type="region of interest" description="Disordered" evidence="4">
    <location>
        <begin position="1"/>
        <end position="64"/>
    </location>
</feature>
<keyword evidence="1" id="KW-0677">Repeat</keyword>
<name>A0A9W8R6P2_9HYPO</name>
<feature type="repeat" description="ANK" evidence="3">
    <location>
        <begin position="145"/>
        <end position="177"/>
    </location>
</feature>
<feature type="repeat" description="ANK" evidence="3">
    <location>
        <begin position="112"/>
        <end position="144"/>
    </location>
</feature>
<gene>
    <name evidence="5" type="ORF">NW755_006981</name>
</gene>
<evidence type="ECO:0000256" key="2">
    <source>
        <dbReference type="ARBA" id="ARBA00023043"/>
    </source>
</evidence>
<proteinExistence type="predicted"/>
<evidence type="ECO:0008006" key="7">
    <source>
        <dbReference type="Google" id="ProtNLM"/>
    </source>
</evidence>
<dbReference type="InterPro" id="IPR002110">
    <property type="entry name" value="Ankyrin_rpt"/>
</dbReference>
<protein>
    <recommendedName>
        <fullName evidence="7">Ankyrin</fullName>
    </recommendedName>
</protein>
<dbReference type="Pfam" id="PF12796">
    <property type="entry name" value="Ank_2"/>
    <property type="match status" value="2"/>
</dbReference>
<dbReference type="AlphaFoldDB" id="A0A9W8R6P2"/>
<comment type="caution">
    <text evidence="5">The sequence shown here is derived from an EMBL/GenBank/DDBJ whole genome shotgun (WGS) entry which is preliminary data.</text>
</comment>
<evidence type="ECO:0000256" key="4">
    <source>
        <dbReference type="SAM" id="MobiDB-lite"/>
    </source>
</evidence>
<organism evidence="5 6">
    <name type="scientific">Fusarium falciforme</name>
    <dbReference type="NCBI Taxonomy" id="195108"/>
    <lineage>
        <taxon>Eukaryota</taxon>
        <taxon>Fungi</taxon>
        <taxon>Dikarya</taxon>
        <taxon>Ascomycota</taxon>
        <taxon>Pezizomycotina</taxon>
        <taxon>Sordariomycetes</taxon>
        <taxon>Hypocreomycetidae</taxon>
        <taxon>Hypocreales</taxon>
        <taxon>Nectriaceae</taxon>
        <taxon>Fusarium</taxon>
        <taxon>Fusarium solani species complex</taxon>
    </lineage>
</organism>
<dbReference type="Proteomes" id="UP001152087">
    <property type="component" value="Unassembled WGS sequence"/>
</dbReference>
<evidence type="ECO:0000256" key="3">
    <source>
        <dbReference type="PROSITE-ProRule" id="PRU00023"/>
    </source>
</evidence>
<sequence length="657" mass="74195">MSQPSANPRAGQSEIYDPDNGQVRKNNPDTTDSHAAKIKDEPPLTGRQRIDSWRTKIEGPSDYHEMAEDDAREDNGLFEDWKLTPLHELVERTGDEDDGEWKDILDVRSPEDQETALHMAIRKGFNKMARQLLAAGAKFNIENGSRELPLHLACDYGDQQLVEMLLGKGADPERMDAFGFYPLHSAVVRGFEARVVRDLLGPGGSVINKTAGGAHWTPLNKAIYYKCEDVVDTLLEGGASVRIKDSDGWTPLMTAIKEGLYDTFYKLLNHLQERPTERDVVIIPDNDGMTPLMQLSAKEPGTLVKRAIEALLQMKPDVNVTDKEGKTALHHATFSSGLGVSMETEPYTDVALILVNSLSAKRLLHPDKNEETAFDVAFDKDKKSLVPAFEPLFNSLIDRLVQGGLIEELFCWAAYRLERHTFAQNLFLKIFLLRIPQDLGHDQWTMLEWAICARMPRVLLTYLRTLGLEKTVTKDKIDNSISNGRKLIEKLKGKVRQTLKPLAERKTQRGERGLASGADSGKDAQVLRDMEDILDYLYPEKVEKPSRPLELSKPLESMESSLKKFRAAIIQSNFVKFRTIQEVLYDDDSMKHMQDIVERLKQFEYTPKVSSEQASTTSEDFQENTKTKAQFTWIHLPSTNVGSFPSSTHSKLQADHK</sequence>
<evidence type="ECO:0000256" key="1">
    <source>
        <dbReference type="ARBA" id="ARBA00022737"/>
    </source>
</evidence>
<feature type="compositionally biased region" description="Basic and acidic residues" evidence="4">
    <location>
        <begin position="31"/>
        <end position="64"/>
    </location>
</feature>
<feature type="compositionally biased region" description="Polar residues" evidence="4">
    <location>
        <begin position="638"/>
        <end position="651"/>
    </location>
</feature>
<dbReference type="PROSITE" id="PS50297">
    <property type="entry name" value="ANK_REP_REGION"/>
    <property type="match status" value="2"/>
</dbReference>
<feature type="region of interest" description="Disordered" evidence="4">
    <location>
        <begin position="638"/>
        <end position="657"/>
    </location>
</feature>
<dbReference type="Gene3D" id="1.25.40.20">
    <property type="entry name" value="Ankyrin repeat-containing domain"/>
    <property type="match status" value="3"/>
</dbReference>
<dbReference type="EMBL" id="JAOQAV010000017">
    <property type="protein sequence ID" value="KAJ4187489.1"/>
    <property type="molecule type" value="Genomic_DNA"/>
</dbReference>
<dbReference type="InterPro" id="IPR036770">
    <property type="entry name" value="Ankyrin_rpt-contain_sf"/>
</dbReference>
<dbReference type="PROSITE" id="PS50088">
    <property type="entry name" value="ANK_REPEAT"/>
    <property type="match status" value="3"/>
</dbReference>
<evidence type="ECO:0000313" key="5">
    <source>
        <dbReference type="EMBL" id="KAJ4187489.1"/>
    </source>
</evidence>
<keyword evidence="2 3" id="KW-0040">ANK repeat</keyword>